<keyword evidence="2" id="KW-1185">Reference proteome</keyword>
<reference evidence="1" key="1">
    <citation type="submission" date="2020-08" db="EMBL/GenBank/DDBJ databases">
        <title>Multicomponent nature underlies the extraordinary mechanical properties of spider dragline silk.</title>
        <authorList>
            <person name="Kono N."/>
            <person name="Nakamura H."/>
            <person name="Mori M."/>
            <person name="Yoshida Y."/>
            <person name="Ohtoshi R."/>
            <person name="Malay A.D."/>
            <person name="Moran D.A.P."/>
            <person name="Tomita M."/>
            <person name="Numata K."/>
            <person name="Arakawa K."/>
        </authorList>
    </citation>
    <scope>NUCLEOTIDE SEQUENCE</scope>
</reference>
<gene>
    <name evidence="1" type="ORF">NPIL_118481</name>
</gene>
<protein>
    <submittedName>
        <fullName evidence="1">Uncharacterized protein</fullName>
    </submittedName>
</protein>
<dbReference type="AlphaFoldDB" id="A0A8X6QFX0"/>
<name>A0A8X6QFX0_NEPPI</name>
<proteinExistence type="predicted"/>
<dbReference type="EMBL" id="BMAW01128322">
    <property type="protein sequence ID" value="GFU25002.1"/>
    <property type="molecule type" value="Genomic_DNA"/>
</dbReference>
<dbReference type="Proteomes" id="UP000887013">
    <property type="component" value="Unassembled WGS sequence"/>
</dbReference>
<accession>A0A8X6QFX0</accession>
<dbReference type="OrthoDB" id="6464257at2759"/>
<organism evidence="1 2">
    <name type="scientific">Nephila pilipes</name>
    <name type="common">Giant wood spider</name>
    <name type="synonym">Nephila maculata</name>
    <dbReference type="NCBI Taxonomy" id="299642"/>
    <lineage>
        <taxon>Eukaryota</taxon>
        <taxon>Metazoa</taxon>
        <taxon>Ecdysozoa</taxon>
        <taxon>Arthropoda</taxon>
        <taxon>Chelicerata</taxon>
        <taxon>Arachnida</taxon>
        <taxon>Araneae</taxon>
        <taxon>Araneomorphae</taxon>
        <taxon>Entelegynae</taxon>
        <taxon>Araneoidea</taxon>
        <taxon>Nephilidae</taxon>
        <taxon>Nephila</taxon>
    </lineage>
</organism>
<sequence length="111" mass="12324">MCNTDAQIDAFFKAVASKSVTMPTAQSTSLILAFRALDLFVYRCRLHGTKLHPSFSPNITFILKLMTENTLSGLTTFISNCTGRMDMIGYGDNLMHTLILHVNRGLVEPLL</sequence>
<evidence type="ECO:0000313" key="2">
    <source>
        <dbReference type="Proteomes" id="UP000887013"/>
    </source>
</evidence>
<comment type="caution">
    <text evidence="1">The sequence shown here is derived from an EMBL/GenBank/DDBJ whole genome shotgun (WGS) entry which is preliminary data.</text>
</comment>
<evidence type="ECO:0000313" key="1">
    <source>
        <dbReference type="EMBL" id="GFU25002.1"/>
    </source>
</evidence>